<keyword evidence="1" id="KW-0732">Signal</keyword>
<protein>
    <recommendedName>
        <fullName evidence="4">Peptidylprolyl isomerase</fullName>
    </recommendedName>
</protein>
<evidence type="ECO:0000313" key="2">
    <source>
        <dbReference type="EMBL" id="GAO28824.1"/>
    </source>
</evidence>
<dbReference type="GO" id="GO:0003755">
    <property type="term" value="F:peptidyl-prolyl cis-trans isomerase activity"/>
    <property type="evidence" value="ECO:0007669"/>
    <property type="project" value="InterPro"/>
</dbReference>
<evidence type="ECO:0008006" key="4">
    <source>
        <dbReference type="Google" id="ProtNLM"/>
    </source>
</evidence>
<dbReference type="PROSITE" id="PS51257">
    <property type="entry name" value="PROKAR_LIPOPROTEIN"/>
    <property type="match status" value="1"/>
</dbReference>
<organism evidence="2 3">
    <name type="scientific">Geofilum rubicundum JCM 15548</name>
    <dbReference type="NCBI Taxonomy" id="1236989"/>
    <lineage>
        <taxon>Bacteria</taxon>
        <taxon>Pseudomonadati</taxon>
        <taxon>Bacteroidota</taxon>
        <taxon>Bacteroidia</taxon>
        <taxon>Marinilabiliales</taxon>
        <taxon>Marinilabiliaceae</taxon>
        <taxon>Geofilum</taxon>
    </lineage>
</organism>
<comment type="caution">
    <text evidence="2">The sequence shown here is derived from an EMBL/GenBank/DDBJ whole genome shotgun (WGS) entry which is preliminary data.</text>
</comment>
<dbReference type="Proteomes" id="UP000032900">
    <property type="component" value="Unassembled WGS sequence"/>
</dbReference>
<dbReference type="OrthoDB" id="1117668at2"/>
<sequence>MKILNKKYFYGWMAAIIMSLSVATGCDDPYANQVDYGKLEKEEADLRLAFFDLVKDSLLELSTDSVDKLDEEGWVSFEIEKGSSDSVMAGKRVAFKYTYYYVFRDDEGVPVLSPKNTNIGTGTLATYTVGSMGQQDSEVLPGVDLAIRHMCLYGKSYILMTHSLAFNDYYPVVAEIEVVAMDLD</sequence>
<name>A0A0E9LU81_9BACT</name>
<keyword evidence="3" id="KW-1185">Reference proteome</keyword>
<accession>A0A0E9LU81</accession>
<dbReference type="AlphaFoldDB" id="A0A0E9LU81"/>
<dbReference type="RefSeq" id="WP_062122527.1">
    <property type="nucleotide sequence ID" value="NZ_BAZW01000004.1"/>
</dbReference>
<dbReference type="Gene3D" id="3.10.50.40">
    <property type="match status" value="1"/>
</dbReference>
<dbReference type="STRING" id="1236989.JCM15548_1956"/>
<reference evidence="2 3" key="1">
    <citation type="journal article" date="2015" name="Microbes Environ.">
        <title>Distribution and evolution of nitrogen fixation genes in the phylum bacteroidetes.</title>
        <authorList>
            <person name="Inoue J."/>
            <person name="Oshima K."/>
            <person name="Suda W."/>
            <person name="Sakamoto M."/>
            <person name="Iino T."/>
            <person name="Noda S."/>
            <person name="Hongoh Y."/>
            <person name="Hattori M."/>
            <person name="Ohkuma M."/>
        </authorList>
    </citation>
    <scope>NUCLEOTIDE SEQUENCE [LARGE SCALE GENOMIC DNA]</scope>
    <source>
        <strain evidence="2">JCM 15548</strain>
    </source>
</reference>
<dbReference type="SUPFAM" id="SSF54534">
    <property type="entry name" value="FKBP-like"/>
    <property type="match status" value="1"/>
</dbReference>
<dbReference type="EMBL" id="BAZW01000004">
    <property type="protein sequence ID" value="GAO28824.1"/>
    <property type="molecule type" value="Genomic_DNA"/>
</dbReference>
<feature type="chain" id="PRO_5002428487" description="Peptidylprolyl isomerase" evidence="1">
    <location>
        <begin position="24"/>
        <end position="184"/>
    </location>
</feature>
<gene>
    <name evidence="2" type="ORF">JCM15548_1956</name>
</gene>
<dbReference type="InterPro" id="IPR046357">
    <property type="entry name" value="PPIase_dom_sf"/>
</dbReference>
<evidence type="ECO:0000256" key="1">
    <source>
        <dbReference type="SAM" id="SignalP"/>
    </source>
</evidence>
<proteinExistence type="predicted"/>
<feature type="signal peptide" evidence="1">
    <location>
        <begin position="1"/>
        <end position="23"/>
    </location>
</feature>
<evidence type="ECO:0000313" key="3">
    <source>
        <dbReference type="Proteomes" id="UP000032900"/>
    </source>
</evidence>